<feature type="transmembrane region" description="Helical" evidence="4">
    <location>
        <begin position="73"/>
        <end position="91"/>
    </location>
</feature>
<feature type="transmembrane region" description="Helical" evidence="4">
    <location>
        <begin position="135"/>
        <end position="155"/>
    </location>
</feature>
<dbReference type="GO" id="GO:0005886">
    <property type="term" value="C:plasma membrane"/>
    <property type="evidence" value="ECO:0007669"/>
    <property type="project" value="TreeGrafter"/>
</dbReference>
<dbReference type="PANTHER" id="PTHR43129">
    <property type="entry name" value="FOSMIDOMYCIN RESISTANCE PROTEIN"/>
    <property type="match status" value="1"/>
</dbReference>
<feature type="transmembrane region" description="Helical" evidence="4">
    <location>
        <begin position="276"/>
        <end position="294"/>
    </location>
</feature>
<organism evidence="6">
    <name type="scientific">Desulfatirhabdium butyrativorans</name>
    <dbReference type="NCBI Taxonomy" id="340467"/>
    <lineage>
        <taxon>Bacteria</taxon>
        <taxon>Pseudomonadati</taxon>
        <taxon>Thermodesulfobacteriota</taxon>
        <taxon>Desulfobacteria</taxon>
        <taxon>Desulfobacterales</taxon>
        <taxon>Desulfatirhabdiaceae</taxon>
        <taxon>Desulfatirhabdium</taxon>
    </lineage>
</organism>
<feature type="transmembrane region" description="Helical" evidence="4">
    <location>
        <begin position="362"/>
        <end position="383"/>
    </location>
</feature>
<feature type="transmembrane region" description="Helical" evidence="4">
    <location>
        <begin position="243"/>
        <end position="264"/>
    </location>
</feature>
<dbReference type="Pfam" id="PF07690">
    <property type="entry name" value="MFS_1"/>
    <property type="match status" value="2"/>
</dbReference>
<evidence type="ECO:0000313" key="6">
    <source>
        <dbReference type="EMBL" id="HGU33433.1"/>
    </source>
</evidence>
<protein>
    <submittedName>
        <fullName evidence="6">MFS transporter</fullName>
    </submittedName>
</protein>
<dbReference type="InterPro" id="IPR020846">
    <property type="entry name" value="MFS_dom"/>
</dbReference>
<dbReference type="AlphaFoldDB" id="A0A7C4VR38"/>
<evidence type="ECO:0000259" key="5">
    <source>
        <dbReference type="PROSITE" id="PS50850"/>
    </source>
</evidence>
<reference evidence="6" key="1">
    <citation type="journal article" date="2020" name="mSystems">
        <title>Genome- and Community-Level Interaction Insights into Carbon Utilization and Element Cycling Functions of Hydrothermarchaeota in Hydrothermal Sediment.</title>
        <authorList>
            <person name="Zhou Z."/>
            <person name="Liu Y."/>
            <person name="Xu W."/>
            <person name="Pan J."/>
            <person name="Luo Z.H."/>
            <person name="Li M."/>
        </authorList>
    </citation>
    <scope>NUCLEOTIDE SEQUENCE [LARGE SCALE GENOMIC DNA]</scope>
    <source>
        <strain evidence="6">SpSt-477</strain>
    </source>
</reference>
<dbReference type="GO" id="GO:0022857">
    <property type="term" value="F:transmembrane transporter activity"/>
    <property type="evidence" value="ECO:0007669"/>
    <property type="project" value="InterPro"/>
</dbReference>
<feature type="transmembrane region" description="Helical" evidence="4">
    <location>
        <begin position="97"/>
        <end position="114"/>
    </location>
</feature>
<dbReference type="Gene3D" id="1.20.1250.20">
    <property type="entry name" value="MFS general substrate transporter like domains"/>
    <property type="match status" value="1"/>
</dbReference>
<dbReference type="SUPFAM" id="SSF103473">
    <property type="entry name" value="MFS general substrate transporter"/>
    <property type="match status" value="1"/>
</dbReference>
<evidence type="ECO:0000256" key="2">
    <source>
        <dbReference type="ARBA" id="ARBA00022989"/>
    </source>
</evidence>
<evidence type="ECO:0000256" key="1">
    <source>
        <dbReference type="ARBA" id="ARBA00022692"/>
    </source>
</evidence>
<comment type="caution">
    <text evidence="6">The sequence shown here is derived from an EMBL/GenBank/DDBJ whole genome shotgun (WGS) entry which is preliminary data.</text>
</comment>
<keyword evidence="3 4" id="KW-0472">Membrane</keyword>
<dbReference type="EMBL" id="DSUH01000259">
    <property type="protein sequence ID" value="HGU33433.1"/>
    <property type="molecule type" value="Genomic_DNA"/>
</dbReference>
<feature type="domain" description="Major facilitator superfamily (MFS) profile" evidence="5">
    <location>
        <begin position="7"/>
        <end position="388"/>
    </location>
</feature>
<dbReference type="PANTHER" id="PTHR43129:SF1">
    <property type="entry name" value="FOSMIDOMYCIN RESISTANCE PROTEIN"/>
    <property type="match status" value="1"/>
</dbReference>
<dbReference type="InterPro" id="IPR011701">
    <property type="entry name" value="MFS"/>
</dbReference>
<accession>A0A7C4VR38</accession>
<feature type="transmembrane region" description="Helical" evidence="4">
    <location>
        <begin position="40"/>
        <end position="61"/>
    </location>
</feature>
<dbReference type="PROSITE" id="PS50850">
    <property type="entry name" value="MFS"/>
    <property type="match status" value="1"/>
</dbReference>
<keyword evidence="2 4" id="KW-1133">Transmembrane helix</keyword>
<feature type="transmembrane region" description="Helical" evidence="4">
    <location>
        <begin position="202"/>
        <end position="223"/>
    </location>
</feature>
<feature type="transmembrane region" description="Helical" evidence="4">
    <location>
        <begin position="333"/>
        <end position="356"/>
    </location>
</feature>
<feature type="transmembrane region" description="Helical" evidence="4">
    <location>
        <begin position="161"/>
        <end position="181"/>
    </location>
</feature>
<proteinExistence type="predicted"/>
<evidence type="ECO:0000256" key="3">
    <source>
        <dbReference type="ARBA" id="ARBA00023136"/>
    </source>
</evidence>
<gene>
    <name evidence="6" type="ORF">ENS29_11320</name>
</gene>
<name>A0A7C4VR38_9BACT</name>
<keyword evidence="1 4" id="KW-0812">Transmembrane</keyword>
<dbReference type="InterPro" id="IPR036259">
    <property type="entry name" value="MFS_trans_sf"/>
</dbReference>
<sequence>MNNEKRILTLTAGSHNLVHLFEGILPPLIPLLLVQFQTDYFHLGLAVSVFSIAFGAGAFPAGMISDRMPPLQLIRLFLIGAGITSMLIALIPTYAVFVILVGISGLLCSIYHPASNTLISHTIALKGRAFGIHGIAGSLGVALAPGLSAWLAAISSWRLPYIIYGILGLLLTAYSLTLHLSHTIHPPSSHPKATPSSPGIDMVRLLLFYGSAACLGLTYRGITTFLPVYIGLRVDMASGFTNAVTWGGTMATAALLFGALGQYIGGRLVDRISPEWMYLISIAAGVLAVIGLSIGTNLTIIVSAILYAFFYFATQPIQNYMLSRYLPDHRHGIGYGIHFCLTFGVGAVAAAVSGYLADRFGLQSVFFFMTGCFLISLLFSILLQLRVQKMSRLFPPDF</sequence>
<evidence type="ECO:0000256" key="4">
    <source>
        <dbReference type="SAM" id="Phobius"/>
    </source>
</evidence>